<evidence type="ECO:0000259" key="1">
    <source>
        <dbReference type="Pfam" id="PF05448"/>
    </source>
</evidence>
<dbReference type="InterPro" id="IPR008391">
    <property type="entry name" value="AXE1_dom"/>
</dbReference>
<organism evidence="2 3">
    <name type="scientific">Cohnella kolymensis</name>
    <dbReference type="NCBI Taxonomy" id="1590652"/>
    <lineage>
        <taxon>Bacteria</taxon>
        <taxon>Bacillati</taxon>
        <taxon>Bacillota</taxon>
        <taxon>Bacilli</taxon>
        <taxon>Bacillales</taxon>
        <taxon>Paenibacillaceae</taxon>
        <taxon>Cohnella</taxon>
    </lineage>
</organism>
<dbReference type="RefSeq" id="WP_041066293.1">
    <property type="nucleotide sequence ID" value="NZ_JXAL01000026.1"/>
</dbReference>
<sequence length="320" mass="35771">MPLIDFPLEQLRTYQGISPRPADFDDYWERALTEMKSVDAQVELIPARFQVPIADCFELFFTGVRGARIHAKYIRPKGNSAPHPAVIQFHGYSMNSGDWMEKVAYAALGISFISMDVRGQGGSSEDAGGVKGNTLNGHIIRGLDDHPDNLLYRQIYLDAAQLAGIVMDLHEVDPSRVAAMGYSQGGGLTLACAALEPRIAKLVPVYPFLSDYKRVWEMDLAKDAYDEIRAYFRKFDPLHTREAEIFEKLGYIDVQHLAPRIKGEVMMATGLMDTITPPSTQFAAYNKIISPKRVEVYPDYGHEGLPGFADTAMTFIAEWL</sequence>
<dbReference type="InterPro" id="IPR029058">
    <property type="entry name" value="AB_hydrolase_fold"/>
</dbReference>
<feature type="domain" description="Acetyl xylan esterase" evidence="1">
    <location>
        <begin position="1"/>
        <end position="316"/>
    </location>
</feature>
<dbReference type="SUPFAM" id="SSF53474">
    <property type="entry name" value="alpha/beta-Hydrolases"/>
    <property type="match status" value="1"/>
</dbReference>
<accession>A0ABR5A2Z4</accession>
<comment type="caution">
    <text evidence="2">The sequence shown here is derived from an EMBL/GenBank/DDBJ whole genome shotgun (WGS) entry which is preliminary data.</text>
</comment>
<dbReference type="PANTHER" id="PTHR40111">
    <property type="entry name" value="CEPHALOSPORIN-C DEACETYLASE"/>
    <property type="match status" value="1"/>
</dbReference>
<proteinExistence type="predicted"/>
<dbReference type="PANTHER" id="PTHR40111:SF1">
    <property type="entry name" value="CEPHALOSPORIN-C DEACETYLASE"/>
    <property type="match status" value="1"/>
</dbReference>
<dbReference type="Pfam" id="PF05448">
    <property type="entry name" value="AXE1"/>
    <property type="match status" value="1"/>
</dbReference>
<keyword evidence="3" id="KW-1185">Reference proteome</keyword>
<evidence type="ECO:0000313" key="2">
    <source>
        <dbReference type="EMBL" id="KIL34915.1"/>
    </source>
</evidence>
<name>A0ABR5A2Z4_9BACL</name>
<gene>
    <name evidence="2" type="ORF">SD71_17545</name>
</gene>
<evidence type="ECO:0000313" key="3">
    <source>
        <dbReference type="Proteomes" id="UP000054526"/>
    </source>
</evidence>
<dbReference type="Proteomes" id="UP000054526">
    <property type="component" value="Unassembled WGS sequence"/>
</dbReference>
<dbReference type="Gene3D" id="3.40.50.1820">
    <property type="entry name" value="alpha/beta hydrolase"/>
    <property type="match status" value="1"/>
</dbReference>
<protein>
    <submittedName>
        <fullName evidence="2">Acetyl esterase</fullName>
    </submittedName>
</protein>
<dbReference type="InterPro" id="IPR039069">
    <property type="entry name" value="CE7"/>
</dbReference>
<reference evidence="2 3" key="1">
    <citation type="submission" date="2014-12" db="EMBL/GenBank/DDBJ databases">
        <title>Draft genome sequence of Cohnella kolymensis strain B-2846.</title>
        <authorList>
            <person name="Karlyshev A.V."/>
            <person name="Kudryashova E.B."/>
        </authorList>
    </citation>
    <scope>NUCLEOTIDE SEQUENCE [LARGE SCALE GENOMIC DNA]</scope>
    <source>
        <strain evidence="2 3">VKM B-2846</strain>
    </source>
</reference>
<dbReference type="EMBL" id="JXAL01000026">
    <property type="protein sequence ID" value="KIL34915.1"/>
    <property type="molecule type" value="Genomic_DNA"/>
</dbReference>